<keyword evidence="1" id="KW-0175">Coiled coil</keyword>
<proteinExistence type="predicted"/>
<evidence type="ECO:0000313" key="5">
    <source>
        <dbReference type="Proteomes" id="UP000011087"/>
    </source>
</evidence>
<dbReference type="HOGENOM" id="CLU_268792_0_0_1"/>
<feature type="coiled-coil region" evidence="1">
    <location>
        <begin position="914"/>
        <end position="962"/>
    </location>
</feature>
<evidence type="ECO:0000313" key="3">
    <source>
        <dbReference type="EMBL" id="EKX55130.1"/>
    </source>
</evidence>
<feature type="region of interest" description="Disordered" evidence="2">
    <location>
        <begin position="565"/>
        <end position="606"/>
    </location>
</feature>
<feature type="region of interest" description="Disordered" evidence="2">
    <location>
        <begin position="682"/>
        <end position="717"/>
    </location>
</feature>
<dbReference type="PANTHER" id="PTHR43941:SF1">
    <property type="entry name" value="STRUCTURAL MAINTENANCE OF CHROMOSOMES PROTEIN 2"/>
    <property type="match status" value="1"/>
</dbReference>
<sequence length="1220" mass="137256">MEDCRETPDPGGPENPNDVVRRSKTGKSRDTRDRSLFKQPLNAMKVKKVVVASKSVANRNVEAGKERKPPSPMTPAKVRQARYSMSMNRSTDTSHYTHHESSTEASVVSSAGSLSEASTLSIGSSTSIINSSLLSTSTGRESFDSAGGSTRWSSGSYGSIDAELTDSNTLGQTQKLGGSRDKLTVALQHKVATLQTEVLELQMRNASLQDKLNANLSEAKSHETADPASFQHSGGEVSLKRTIGYNEQQVRQLETQCEILKDQDASLNQVHVDLLHSMFLPLEPSGSLADVIIKYKNEDGSDMVRKCDVEMIRKYIIYLEGSLENRQDQNADKENWDKNTTVQQNKHKKSNQAHEKRITHLEGQLKDEIAKNQQLQESISELENNWDRLNQKRMQEDAEKETNLQHAQSLISKLTQEAAELQGKLEAAEAEAGELGAARDAMYESLRELETRSREEAEELRTKLGEAEESEARTRDRMRAQQDELEAQLQAAQASLSELRQELQGSVQGSEQLQEEIAQLQEQLEATEQRSLAQVSERDQSLQEAQAAISRLTQEAAELQGKLEAAEAEAGDVRTKLGEAEESEARTRDRMRAQQDELEAQLQAAQASLSELRQELAEGQSRQAEMEGSMQERGQALEEAQAAISRLTQEAAELQGKLEAAEAEAGELGAARDAMYESLRELETRSREEAEELRTKLGEAEESEARTRDRMRAQQDELEAQLQESQEYITSLRVEMAVVEKKSDALVYQFSLQNDFLSQLFSEYDSFFCNLSFLCECIEVLVQSCEFKVSQVLSCNKAQKVYIAGCQQLLFDSTAELEALRTLYQLSLLRAEDAEDQSDMTLALGAAEIKLNKVEELVAKCVHPVGGLAGEVHELSGELSAARGQVAEHQLVNWSLSSQLAALTSTLLDCKDKAEDMAQQVSSITSEMVEAQHESAELKENLAQTSRRARELEEKYKGSKKVCMVLDGQMHAVCSLVSIQLLELEVLHCNAKDAFINMKYREENLIDCLRQSTREVDMYKLRNQELVDEMRVKEGRIEQLKEEVLQSQRDLMQSQDEMTSTLQVWNSSHKDEQEKTLAPILVKLLKVCDEIEQTHRNCLVTTQLKDSQHMAVTTQLRSLQENVENLQRAMKRKDDSASAMSDQLCKYKRDIIEKSISLESIQKEYENMRSQHETLLKDLQRCQQRSVRIEGENSAIKQELSCFRRQAAARMMQDKSIEFY</sequence>
<dbReference type="STRING" id="905079.L1K3T4"/>
<feature type="coiled-coil region" evidence="1">
    <location>
        <begin position="1009"/>
        <end position="1057"/>
    </location>
</feature>
<dbReference type="OMA" id="AHEERDT"/>
<dbReference type="EMBL" id="JH992965">
    <property type="protein sequence ID" value="EKX55130.1"/>
    <property type="molecule type" value="Genomic_DNA"/>
</dbReference>
<name>L1K3T4_GUITC</name>
<dbReference type="RefSeq" id="XP_005842110.1">
    <property type="nucleotide sequence ID" value="XM_005842053.1"/>
</dbReference>
<dbReference type="EnsemblProtists" id="EKX55130">
    <property type="protein sequence ID" value="EKX55130"/>
    <property type="gene ID" value="GUITHDRAFT_98916"/>
</dbReference>
<feature type="region of interest" description="Disordered" evidence="2">
    <location>
        <begin position="449"/>
        <end position="488"/>
    </location>
</feature>
<dbReference type="PaxDb" id="55529-EKX55130"/>
<feature type="region of interest" description="Disordered" evidence="2">
    <location>
        <begin position="86"/>
        <end position="109"/>
    </location>
</feature>
<feature type="region of interest" description="Disordered" evidence="2">
    <location>
        <begin position="615"/>
        <end position="634"/>
    </location>
</feature>
<feature type="compositionally biased region" description="Basic and acidic residues" evidence="2">
    <location>
        <begin position="571"/>
        <end position="595"/>
    </location>
</feature>
<gene>
    <name evidence="3" type="ORF">GUITHDRAFT_98916</name>
</gene>
<evidence type="ECO:0000313" key="4">
    <source>
        <dbReference type="EnsemblProtists" id="EKX55130"/>
    </source>
</evidence>
<evidence type="ECO:0000256" key="2">
    <source>
        <dbReference type="SAM" id="MobiDB-lite"/>
    </source>
</evidence>
<feature type="region of interest" description="Disordered" evidence="2">
    <location>
        <begin position="1"/>
        <end position="41"/>
    </location>
</feature>
<dbReference type="GeneID" id="17311826"/>
<organism evidence="3">
    <name type="scientific">Guillardia theta (strain CCMP2712)</name>
    <name type="common">Cryptophyte</name>
    <dbReference type="NCBI Taxonomy" id="905079"/>
    <lineage>
        <taxon>Eukaryota</taxon>
        <taxon>Cryptophyceae</taxon>
        <taxon>Pyrenomonadales</taxon>
        <taxon>Geminigeraceae</taxon>
        <taxon>Guillardia</taxon>
    </lineage>
</organism>
<accession>L1K3T4</accession>
<dbReference type="Proteomes" id="UP000011087">
    <property type="component" value="Unassembled WGS sequence"/>
</dbReference>
<reference evidence="5" key="2">
    <citation type="submission" date="2012-11" db="EMBL/GenBank/DDBJ databases">
        <authorList>
            <person name="Kuo A."/>
            <person name="Curtis B.A."/>
            <person name="Tanifuji G."/>
            <person name="Burki F."/>
            <person name="Gruber A."/>
            <person name="Irimia M."/>
            <person name="Maruyama S."/>
            <person name="Arias M.C."/>
            <person name="Ball S.G."/>
            <person name="Gile G.H."/>
            <person name="Hirakawa Y."/>
            <person name="Hopkins J.F."/>
            <person name="Rensing S.A."/>
            <person name="Schmutz J."/>
            <person name="Symeonidi A."/>
            <person name="Elias M."/>
            <person name="Eveleigh R.J."/>
            <person name="Herman E.K."/>
            <person name="Klute M.J."/>
            <person name="Nakayama T."/>
            <person name="Obornik M."/>
            <person name="Reyes-Prieto A."/>
            <person name="Armbrust E.V."/>
            <person name="Aves S.J."/>
            <person name="Beiko R.G."/>
            <person name="Coutinho P."/>
            <person name="Dacks J.B."/>
            <person name="Durnford D.G."/>
            <person name="Fast N.M."/>
            <person name="Green B.R."/>
            <person name="Grisdale C."/>
            <person name="Hempe F."/>
            <person name="Henrissat B."/>
            <person name="Hoppner M.P."/>
            <person name="Ishida K.-I."/>
            <person name="Kim E."/>
            <person name="Koreny L."/>
            <person name="Kroth P.G."/>
            <person name="Liu Y."/>
            <person name="Malik S.-B."/>
            <person name="Maier U.G."/>
            <person name="McRose D."/>
            <person name="Mock T."/>
            <person name="Neilson J.A."/>
            <person name="Onodera N.T."/>
            <person name="Poole A.M."/>
            <person name="Pritham E.J."/>
            <person name="Richards T.A."/>
            <person name="Rocap G."/>
            <person name="Roy S.W."/>
            <person name="Sarai C."/>
            <person name="Schaack S."/>
            <person name="Shirato S."/>
            <person name="Slamovits C.H."/>
            <person name="Spencer D.F."/>
            <person name="Suzuki S."/>
            <person name="Worden A.Z."/>
            <person name="Zauner S."/>
            <person name="Barry K."/>
            <person name="Bell C."/>
            <person name="Bharti A.K."/>
            <person name="Crow J.A."/>
            <person name="Grimwood J."/>
            <person name="Kramer R."/>
            <person name="Lindquist E."/>
            <person name="Lucas S."/>
            <person name="Salamov A."/>
            <person name="McFadden G.I."/>
            <person name="Lane C.E."/>
            <person name="Keeling P.J."/>
            <person name="Gray M.W."/>
            <person name="Grigoriev I.V."/>
            <person name="Archibald J.M."/>
        </authorList>
    </citation>
    <scope>NUCLEOTIDE SEQUENCE</scope>
    <source>
        <strain evidence="5">CCMP2712</strain>
    </source>
</reference>
<reference evidence="3 5" key="1">
    <citation type="journal article" date="2012" name="Nature">
        <title>Algal genomes reveal evolutionary mosaicism and the fate of nucleomorphs.</title>
        <authorList>
            <consortium name="DOE Joint Genome Institute"/>
            <person name="Curtis B.A."/>
            <person name="Tanifuji G."/>
            <person name="Burki F."/>
            <person name="Gruber A."/>
            <person name="Irimia M."/>
            <person name="Maruyama S."/>
            <person name="Arias M.C."/>
            <person name="Ball S.G."/>
            <person name="Gile G.H."/>
            <person name="Hirakawa Y."/>
            <person name="Hopkins J.F."/>
            <person name="Kuo A."/>
            <person name="Rensing S.A."/>
            <person name="Schmutz J."/>
            <person name="Symeonidi A."/>
            <person name="Elias M."/>
            <person name="Eveleigh R.J."/>
            <person name="Herman E.K."/>
            <person name="Klute M.J."/>
            <person name="Nakayama T."/>
            <person name="Obornik M."/>
            <person name="Reyes-Prieto A."/>
            <person name="Armbrust E.V."/>
            <person name="Aves S.J."/>
            <person name="Beiko R.G."/>
            <person name="Coutinho P."/>
            <person name="Dacks J.B."/>
            <person name="Durnford D.G."/>
            <person name="Fast N.M."/>
            <person name="Green B.R."/>
            <person name="Grisdale C.J."/>
            <person name="Hempel F."/>
            <person name="Henrissat B."/>
            <person name="Hoppner M.P."/>
            <person name="Ishida K."/>
            <person name="Kim E."/>
            <person name="Koreny L."/>
            <person name="Kroth P.G."/>
            <person name="Liu Y."/>
            <person name="Malik S.B."/>
            <person name="Maier U.G."/>
            <person name="McRose D."/>
            <person name="Mock T."/>
            <person name="Neilson J.A."/>
            <person name="Onodera N.T."/>
            <person name="Poole A.M."/>
            <person name="Pritham E.J."/>
            <person name="Richards T.A."/>
            <person name="Rocap G."/>
            <person name="Roy S.W."/>
            <person name="Sarai C."/>
            <person name="Schaack S."/>
            <person name="Shirato S."/>
            <person name="Slamovits C.H."/>
            <person name="Spencer D.F."/>
            <person name="Suzuki S."/>
            <person name="Worden A.Z."/>
            <person name="Zauner S."/>
            <person name="Barry K."/>
            <person name="Bell C."/>
            <person name="Bharti A.K."/>
            <person name="Crow J.A."/>
            <person name="Grimwood J."/>
            <person name="Kramer R."/>
            <person name="Lindquist E."/>
            <person name="Lucas S."/>
            <person name="Salamov A."/>
            <person name="McFadden G.I."/>
            <person name="Lane C.E."/>
            <person name="Keeling P.J."/>
            <person name="Gray M.W."/>
            <person name="Grigoriev I.V."/>
            <person name="Archibald J.M."/>
        </authorList>
    </citation>
    <scope>NUCLEOTIDE SEQUENCE</scope>
    <source>
        <strain evidence="3 5">CCMP2712</strain>
    </source>
</reference>
<protein>
    <submittedName>
        <fullName evidence="3 4">Uncharacterized protein</fullName>
    </submittedName>
</protein>
<dbReference type="PANTHER" id="PTHR43941">
    <property type="entry name" value="STRUCTURAL MAINTENANCE OF CHROMOSOMES PROTEIN 2"/>
    <property type="match status" value="1"/>
</dbReference>
<evidence type="ECO:0000256" key="1">
    <source>
        <dbReference type="SAM" id="Coils"/>
    </source>
</evidence>
<dbReference type="Gene3D" id="1.10.287.1490">
    <property type="match status" value="1"/>
</dbReference>
<feature type="compositionally biased region" description="Basic and acidic residues" evidence="2">
    <location>
        <begin position="682"/>
        <end position="715"/>
    </location>
</feature>
<feature type="compositionally biased region" description="Basic and acidic residues" evidence="2">
    <location>
        <begin position="27"/>
        <end position="36"/>
    </location>
</feature>
<feature type="coiled-coil region" evidence="1">
    <location>
        <begin position="1109"/>
        <end position="1185"/>
    </location>
</feature>
<dbReference type="KEGG" id="gtt:GUITHDRAFT_98916"/>
<keyword evidence="5" id="KW-1185">Reference proteome</keyword>
<feature type="compositionally biased region" description="Basic and acidic residues" evidence="2">
    <location>
        <begin position="449"/>
        <end position="482"/>
    </location>
</feature>
<dbReference type="AlphaFoldDB" id="L1K3T4"/>
<reference evidence="4" key="3">
    <citation type="submission" date="2015-06" db="UniProtKB">
        <authorList>
            <consortium name="EnsemblProtists"/>
        </authorList>
    </citation>
    <scope>IDENTIFICATION</scope>
</reference>